<organism evidence="9 10">
    <name type="scientific">Lignipirellula cremea</name>
    <dbReference type="NCBI Taxonomy" id="2528010"/>
    <lineage>
        <taxon>Bacteria</taxon>
        <taxon>Pseudomonadati</taxon>
        <taxon>Planctomycetota</taxon>
        <taxon>Planctomycetia</taxon>
        <taxon>Pirellulales</taxon>
        <taxon>Pirellulaceae</taxon>
        <taxon>Lignipirellula</taxon>
    </lineage>
</organism>
<keyword evidence="3 7" id="KW-0812">Transmembrane</keyword>
<feature type="transmembrane region" description="Helical" evidence="7">
    <location>
        <begin position="580"/>
        <end position="604"/>
    </location>
</feature>
<sequence>MAKSFFAKRVPLVGTMAVLTLCVIFFWLPFAIRGARMAVEGMKNDVKDWLPSDFPETKELDWFRINFLGEQFVIVTWPGANVDDPQFKLLVRKLRVDIGEIPLEPAVPGSQDNAESQGDDQNPEEEAATTAMVDPRSEEVKKEDARAREIGDKYGLYVRNDLYENWSKQGEKWLHGDGDRWFYLLPSGELMQWAGGSHTANYLYRAIARNVLGDYSLDGVYVATLGSAPTVDDSGKTIPNRYYAEPQRVTARFFHNVTTGPEVLEQLIAENGPLWPRGSDYAGWTNEEKRVVAEELAYERLTGVLFGPQPPINFDWTAESLPETIGKKEMARLPEDWETQVNGYLAGLLRDEFDGDREQLLTAPHLIRMRHYRAMFREMGVEPPHPQSCILVTLSKVGRRDLSRVVGRALMGKPRGRLLDLATGECQIGPEQLKLGGPPIDNVAIDEEGSITLARLVVFSGIIGLSLAWLSFRSIKITMMIFFVGGVSAMASLGIVWWCGGTVDAILMTMPALVYVLGLSGAVHIVNYYRDAVEEQGVEGAPEAAIGHGWFPCTLAAFTTALGLLSLMASNIQPIKKFGLFSALGVMATVILLFTYLPAALQLWPGPYKKRKKGEAPASSVARVIEGFWQSVGAWVVANYGKVLTGAVALMAVVALGLPRIHTSIQLLKLFDGDAKIIRDYEWMETYLGRLVPMELVVRVDRSAMRSNGDDAADEPVVTRDDDQQTSGQQNATVQPLMQYDFLERMEMVARVKEAIEAEFGDDGRQILGTGMALTTFAPELPGPDGGGLLDARKTYNRRLEQSRPEFLASDYLREDKENADELLRLSLRLGALNNVDYGAFVNTLKMVVEPILDAYRVRTQVLGHLLEKENGLRGASILVLGAAPQEATARVAPTPVEETTMQEPAAGDINQTQLFVDTLDELFRNRGFRTGDSRSQQIAYYDPSLYPPEERATPEQLKEYLEQFQVVMMVDDDPDLDPGILSKQAGWWLDARDYRYLPLAEGSISAAERKIQGDSDATVTAIYTGVVPVVYKAQRTLLISLIDSIGLAFVLIMAVMMVLLRDWGQPFHLWRNSLNPAAGLLSMLPNIFPVVMIFGVMGHLGVLVDIGSMMTASVAMGVAVDDTIHFLNWFRMGMSQGLKRKQAIALAYRHCATAMTQTTAIGGLGLAVFGLSTFTPTQRFGVLMFTLLVAALIGDLIMLPALLASPLGKYFAPEPVDTPDAASPTEEAKGKALAADTVADEPTPEPTAKEK</sequence>
<feature type="transmembrane region" description="Helical" evidence="7">
    <location>
        <begin position="1181"/>
        <end position="1204"/>
    </location>
</feature>
<evidence type="ECO:0000256" key="6">
    <source>
        <dbReference type="SAM" id="MobiDB-lite"/>
    </source>
</evidence>
<dbReference type="InterPro" id="IPR050545">
    <property type="entry name" value="Mycobact_MmpL"/>
</dbReference>
<feature type="transmembrane region" description="Helical" evidence="7">
    <location>
        <begin position="478"/>
        <end position="500"/>
    </location>
</feature>
<feature type="transmembrane region" description="Helical" evidence="7">
    <location>
        <begin position="1107"/>
        <end position="1131"/>
    </location>
</feature>
<dbReference type="PANTHER" id="PTHR33406">
    <property type="entry name" value="MEMBRANE PROTEIN MJ1562-RELATED"/>
    <property type="match status" value="1"/>
</dbReference>
<dbReference type="PROSITE" id="PS50156">
    <property type="entry name" value="SSD"/>
    <property type="match status" value="1"/>
</dbReference>
<reference evidence="9 10" key="1">
    <citation type="submission" date="2019-02" db="EMBL/GenBank/DDBJ databases">
        <title>Deep-cultivation of Planctomycetes and their phenomic and genomic characterization uncovers novel biology.</title>
        <authorList>
            <person name="Wiegand S."/>
            <person name="Jogler M."/>
            <person name="Boedeker C."/>
            <person name="Pinto D."/>
            <person name="Vollmers J."/>
            <person name="Rivas-Marin E."/>
            <person name="Kohn T."/>
            <person name="Peeters S.H."/>
            <person name="Heuer A."/>
            <person name="Rast P."/>
            <person name="Oberbeckmann S."/>
            <person name="Bunk B."/>
            <person name="Jeske O."/>
            <person name="Meyerdierks A."/>
            <person name="Storesund J.E."/>
            <person name="Kallscheuer N."/>
            <person name="Luecker S."/>
            <person name="Lage O.M."/>
            <person name="Pohl T."/>
            <person name="Merkel B.J."/>
            <person name="Hornburger P."/>
            <person name="Mueller R.-W."/>
            <person name="Bruemmer F."/>
            <person name="Labrenz M."/>
            <person name="Spormann A.M."/>
            <person name="Op den Camp H."/>
            <person name="Overmann J."/>
            <person name="Amann R."/>
            <person name="Jetten M.S.M."/>
            <person name="Mascher T."/>
            <person name="Medema M.H."/>
            <person name="Devos D.P."/>
            <person name="Kaster A.-K."/>
            <person name="Ovreas L."/>
            <person name="Rohde M."/>
            <person name="Galperin M.Y."/>
            <person name="Jogler C."/>
        </authorList>
    </citation>
    <scope>NUCLEOTIDE SEQUENCE [LARGE SCALE GENOMIC DNA]</scope>
    <source>
        <strain evidence="9 10">Pla85_3_4</strain>
    </source>
</reference>
<dbReference type="GO" id="GO:0005886">
    <property type="term" value="C:plasma membrane"/>
    <property type="evidence" value="ECO:0007669"/>
    <property type="project" value="UniProtKB-SubCell"/>
</dbReference>
<evidence type="ECO:0000313" key="10">
    <source>
        <dbReference type="Proteomes" id="UP000317648"/>
    </source>
</evidence>
<feature type="transmembrane region" description="Helical" evidence="7">
    <location>
        <begin position="12"/>
        <end position="32"/>
    </location>
</feature>
<keyword evidence="4 7" id="KW-1133">Transmembrane helix</keyword>
<dbReference type="KEGG" id="lcre:Pla8534_17530"/>
<evidence type="ECO:0000256" key="4">
    <source>
        <dbReference type="ARBA" id="ARBA00022989"/>
    </source>
</evidence>
<feature type="compositionally biased region" description="Acidic residues" evidence="6">
    <location>
        <begin position="117"/>
        <end position="127"/>
    </location>
</feature>
<feature type="region of interest" description="Disordered" evidence="6">
    <location>
        <begin position="103"/>
        <end position="145"/>
    </location>
</feature>
<dbReference type="SUPFAM" id="SSF82866">
    <property type="entry name" value="Multidrug efflux transporter AcrB transmembrane domain"/>
    <property type="match status" value="2"/>
</dbReference>
<comment type="subcellular location">
    <subcellularLocation>
        <location evidence="1">Cell membrane</location>
        <topology evidence="1">Multi-pass membrane protein</topology>
    </subcellularLocation>
</comment>
<feature type="domain" description="SSD" evidence="8">
    <location>
        <begin position="488"/>
        <end position="603"/>
    </location>
</feature>
<dbReference type="PANTHER" id="PTHR33406:SF12">
    <property type="entry name" value="BLR2997 PROTEIN"/>
    <property type="match status" value="1"/>
</dbReference>
<evidence type="ECO:0000259" key="8">
    <source>
        <dbReference type="PROSITE" id="PS50156"/>
    </source>
</evidence>
<dbReference type="InterPro" id="IPR000731">
    <property type="entry name" value="SSD"/>
</dbReference>
<accession>A0A518DQ68</accession>
<dbReference type="RefSeq" id="WP_145051576.1">
    <property type="nucleotide sequence ID" value="NZ_CP036433.1"/>
</dbReference>
<feature type="transmembrane region" description="Helical" evidence="7">
    <location>
        <begin position="1038"/>
        <end position="1061"/>
    </location>
</feature>
<name>A0A518DQ68_9BACT</name>
<keyword evidence="10" id="KW-1185">Reference proteome</keyword>
<feature type="transmembrane region" description="Helical" evidence="7">
    <location>
        <begin position="1152"/>
        <end position="1175"/>
    </location>
</feature>
<protein>
    <submittedName>
        <fullName evidence="9">MMPL family protein</fullName>
    </submittedName>
</protein>
<evidence type="ECO:0000256" key="1">
    <source>
        <dbReference type="ARBA" id="ARBA00004651"/>
    </source>
</evidence>
<dbReference type="InterPro" id="IPR004869">
    <property type="entry name" value="MMPL_dom"/>
</dbReference>
<feature type="compositionally biased region" description="Basic and acidic residues" evidence="6">
    <location>
        <begin position="135"/>
        <end position="145"/>
    </location>
</feature>
<evidence type="ECO:0000256" key="5">
    <source>
        <dbReference type="ARBA" id="ARBA00023136"/>
    </source>
</evidence>
<feature type="region of interest" description="Disordered" evidence="6">
    <location>
        <begin position="1216"/>
        <end position="1252"/>
    </location>
</feature>
<dbReference type="EMBL" id="CP036433">
    <property type="protein sequence ID" value="QDU93967.1"/>
    <property type="molecule type" value="Genomic_DNA"/>
</dbReference>
<dbReference type="Proteomes" id="UP000317648">
    <property type="component" value="Chromosome"/>
</dbReference>
<evidence type="ECO:0000313" key="9">
    <source>
        <dbReference type="EMBL" id="QDU93967.1"/>
    </source>
</evidence>
<feature type="transmembrane region" description="Helical" evidence="7">
    <location>
        <begin position="1081"/>
        <end position="1101"/>
    </location>
</feature>
<feature type="region of interest" description="Disordered" evidence="6">
    <location>
        <begin position="707"/>
        <end position="731"/>
    </location>
</feature>
<dbReference type="AlphaFoldDB" id="A0A518DQ68"/>
<feature type="transmembrane region" description="Helical" evidence="7">
    <location>
        <begin position="512"/>
        <end position="529"/>
    </location>
</feature>
<keyword evidence="5 7" id="KW-0472">Membrane</keyword>
<feature type="transmembrane region" description="Helical" evidence="7">
    <location>
        <begin position="549"/>
        <end position="568"/>
    </location>
</feature>
<gene>
    <name evidence="9" type="ORF">Pla8534_17530</name>
</gene>
<evidence type="ECO:0000256" key="7">
    <source>
        <dbReference type="SAM" id="Phobius"/>
    </source>
</evidence>
<dbReference type="OrthoDB" id="2112773at2"/>
<dbReference type="Gene3D" id="1.20.1640.10">
    <property type="entry name" value="Multidrug efflux transporter AcrB transmembrane domain"/>
    <property type="match status" value="2"/>
</dbReference>
<feature type="transmembrane region" description="Helical" evidence="7">
    <location>
        <begin position="453"/>
        <end position="472"/>
    </location>
</feature>
<proteinExistence type="predicted"/>
<keyword evidence="2" id="KW-1003">Cell membrane</keyword>
<evidence type="ECO:0000256" key="2">
    <source>
        <dbReference type="ARBA" id="ARBA00022475"/>
    </source>
</evidence>
<dbReference type="Pfam" id="PF03176">
    <property type="entry name" value="MMPL"/>
    <property type="match status" value="1"/>
</dbReference>
<evidence type="ECO:0000256" key="3">
    <source>
        <dbReference type="ARBA" id="ARBA00022692"/>
    </source>
</evidence>